<accession>A0A4R7B8F9</accession>
<organism evidence="2 3">
    <name type="scientific">Paludibacterium purpuratum</name>
    <dbReference type="NCBI Taxonomy" id="1144873"/>
    <lineage>
        <taxon>Bacteria</taxon>
        <taxon>Pseudomonadati</taxon>
        <taxon>Pseudomonadota</taxon>
        <taxon>Betaproteobacteria</taxon>
        <taxon>Neisseriales</taxon>
        <taxon>Chromobacteriaceae</taxon>
        <taxon>Paludibacterium</taxon>
    </lineage>
</organism>
<protein>
    <submittedName>
        <fullName evidence="2">Putative dehydrogenase</fullName>
    </submittedName>
</protein>
<dbReference type="Pfam" id="PF22725">
    <property type="entry name" value="GFO_IDH_MocA_C3"/>
    <property type="match status" value="1"/>
</dbReference>
<dbReference type="InterPro" id="IPR055170">
    <property type="entry name" value="GFO_IDH_MocA-like_dom"/>
</dbReference>
<keyword evidence="3" id="KW-1185">Reference proteome</keyword>
<dbReference type="EMBL" id="SNZP01000006">
    <property type="protein sequence ID" value="TDR80075.1"/>
    <property type="molecule type" value="Genomic_DNA"/>
</dbReference>
<dbReference type="RefSeq" id="WP_133680434.1">
    <property type="nucleotide sequence ID" value="NZ_SNZP01000006.1"/>
</dbReference>
<dbReference type="OrthoDB" id="9792935at2"/>
<dbReference type="Gene3D" id="3.40.50.720">
    <property type="entry name" value="NAD(P)-binding Rossmann-like Domain"/>
    <property type="match status" value="1"/>
</dbReference>
<comment type="caution">
    <text evidence="2">The sequence shown here is derived from an EMBL/GenBank/DDBJ whole genome shotgun (WGS) entry which is preliminary data.</text>
</comment>
<dbReference type="SUPFAM" id="SSF55347">
    <property type="entry name" value="Glyceraldehyde-3-phosphate dehydrogenase-like, C-terminal domain"/>
    <property type="match status" value="1"/>
</dbReference>
<dbReference type="Gene3D" id="3.30.360.10">
    <property type="entry name" value="Dihydrodipicolinate Reductase, domain 2"/>
    <property type="match status" value="1"/>
</dbReference>
<evidence type="ECO:0000259" key="1">
    <source>
        <dbReference type="Pfam" id="PF22725"/>
    </source>
</evidence>
<reference evidence="2 3" key="1">
    <citation type="submission" date="2019-03" db="EMBL/GenBank/DDBJ databases">
        <title>Genomic Encyclopedia of Type Strains, Phase III (KMG-III): the genomes of soil and plant-associated and newly described type strains.</title>
        <authorList>
            <person name="Whitman W."/>
        </authorList>
    </citation>
    <scope>NUCLEOTIDE SEQUENCE [LARGE SCALE GENOMIC DNA]</scope>
    <source>
        <strain evidence="2 3">CECT 8976</strain>
    </source>
</reference>
<evidence type="ECO:0000313" key="2">
    <source>
        <dbReference type="EMBL" id="TDR80075.1"/>
    </source>
</evidence>
<evidence type="ECO:0000313" key="3">
    <source>
        <dbReference type="Proteomes" id="UP000295611"/>
    </source>
</evidence>
<feature type="domain" description="GFO/IDH/MocA-like oxidoreductase" evidence="1">
    <location>
        <begin position="127"/>
        <end position="236"/>
    </location>
</feature>
<dbReference type="Proteomes" id="UP000295611">
    <property type="component" value="Unassembled WGS sequence"/>
</dbReference>
<gene>
    <name evidence="2" type="ORF">DFP86_106218</name>
</gene>
<proteinExistence type="predicted"/>
<name>A0A4R7B8F9_9NEIS</name>
<dbReference type="InterPro" id="IPR036291">
    <property type="entry name" value="NAD(P)-bd_dom_sf"/>
</dbReference>
<dbReference type="AlphaFoldDB" id="A0A4R7B8F9"/>
<dbReference type="SUPFAM" id="SSF51735">
    <property type="entry name" value="NAD(P)-binding Rossmann-fold domains"/>
    <property type="match status" value="1"/>
</dbReference>
<sequence length="304" mass="34160">MRRTYSVVGRGYGLVHHENMARFTDYSLDAIYINDFSHLSDSPLNQYFRPVQDLAAGSSDITFISSIPAAHFSHITSCKGRVIADKPLVNSIDELEKVSDMIAKGRLAVFFQWRSHPLLAFLKSISGNIDRIQIDFNHSFLASRETAFKWRHLSAFSAGGALGDLGVHCLAIVEEIFGSLGDTVESSLQILHSVRTYRGEDIICETDDIGEVLLDIDGRAVKITFNRCAEQDELRLRWSSGGDKNAVVLDPNTGAVLSSSLAMTQSVPRDWQRNYYRSLINDQYMADVNSEVEICKRYLEITRR</sequence>